<gene>
    <name evidence="5" type="ORF">ACFFI0_08100</name>
</gene>
<dbReference type="EC" id="2.7.13.3" evidence="2"/>
<dbReference type="InterPro" id="IPR036890">
    <property type="entry name" value="HATPase_C_sf"/>
</dbReference>
<evidence type="ECO:0000259" key="4">
    <source>
        <dbReference type="PROSITE" id="PS50109"/>
    </source>
</evidence>
<dbReference type="SMART" id="SM00387">
    <property type="entry name" value="HATPase_c"/>
    <property type="match status" value="1"/>
</dbReference>
<dbReference type="InterPro" id="IPR036097">
    <property type="entry name" value="HisK_dim/P_sf"/>
</dbReference>
<evidence type="ECO:0000256" key="1">
    <source>
        <dbReference type="ARBA" id="ARBA00000085"/>
    </source>
</evidence>
<dbReference type="Gene3D" id="1.10.287.130">
    <property type="match status" value="1"/>
</dbReference>
<dbReference type="PANTHER" id="PTHR43547">
    <property type="entry name" value="TWO-COMPONENT HISTIDINE KINASE"/>
    <property type="match status" value="1"/>
</dbReference>
<name>A0ABV6HK05_9SPHI</name>
<reference evidence="5 6" key="1">
    <citation type="submission" date="2024-09" db="EMBL/GenBank/DDBJ databases">
        <authorList>
            <person name="Sun Q."/>
            <person name="Mori K."/>
        </authorList>
    </citation>
    <scope>NUCLEOTIDE SEQUENCE [LARGE SCALE GENOMIC DNA]</scope>
    <source>
        <strain evidence="5 6">CCM 7765</strain>
    </source>
</reference>
<evidence type="ECO:0000313" key="5">
    <source>
        <dbReference type="EMBL" id="MFC0318268.1"/>
    </source>
</evidence>
<evidence type="ECO:0000256" key="3">
    <source>
        <dbReference type="ARBA" id="ARBA00022553"/>
    </source>
</evidence>
<dbReference type="SUPFAM" id="SSF55874">
    <property type="entry name" value="ATPase domain of HSP90 chaperone/DNA topoisomerase II/histidine kinase"/>
    <property type="match status" value="1"/>
</dbReference>
<sequence length="398" mass="44786">MTELAYITLENEMDLTLAYKKSIQVAELIKLTVATQTVFATAVSEVSREIMDKAFEGACTIGFTQVKDRYALSAKLRFRIDEDFPKHNEGFDYARKLVPLMEASFSEQEGFVLLQMAIPTSSKMDEQKMVLIKRQISLQGPISAYEELKLRNAALSSTNQEQELELIHAKYLSEQKSEFLSIASHELNTPITILRALSQISLRLVDPNEIKLYGHLQKVEKQAGKLVTLTQQLLDVSKIEHGQFTYNKEWVPFKDFMLSVIESFKLLAPAHKISYELGADCEMQIDKNRIEQALANIVGNAIKYSEKGTTISIRTAVQDDVVRITVADEGIGMSNETLAKIFEKFYRSDMAHSQYKGLGIGLFVASKIISDHFGSINVKSEEGMGSSFAIDFPKLILR</sequence>
<dbReference type="InterPro" id="IPR003661">
    <property type="entry name" value="HisK_dim/P_dom"/>
</dbReference>
<dbReference type="Pfam" id="PF00512">
    <property type="entry name" value="HisKA"/>
    <property type="match status" value="1"/>
</dbReference>
<dbReference type="Gene3D" id="3.30.565.10">
    <property type="entry name" value="Histidine kinase-like ATPase, C-terminal domain"/>
    <property type="match status" value="1"/>
</dbReference>
<evidence type="ECO:0000256" key="2">
    <source>
        <dbReference type="ARBA" id="ARBA00012438"/>
    </source>
</evidence>
<dbReference type="SMART" id="SM00388">
    <property type="entry name" value="HisKA"/>
    <property type="match status" value="1"/>
</dbReference>
<dbReference type="PRINTS" id="PR00344">
    <property type="entry name" value="BCTRLSENSOR"/>
</dbReference>
<dbReference type="PROSITE" id="PS50109">
    <property type="entry name" value="HIS_KIN"/>
    <property type="match status" value="1"/>
</dbReference>
<proteinExistence type="predicted"/>
<organism evidence="5 6">
    <name type="scientific">Olivibacter oleidegradans</name>
    <dbReference type="NCBI Taxonomy" id="760123"/>
    <lineage>
        <taxon>Bacteria</taxon>
        <taxon>Pseudomonadati</taxon>
        <taxon>Bacteroidota</taxon>
        <taxon>Sphingobacteriia</taxon>
        <taxon>Sphingobacteriales</taxon>
        <taxon>Sphingobacteriaceae</taxon>
        <taxon>Olivibacter</taxon>
    </lineage>
</organism>
<evidence type="ECO:0000313" key="6">
    <source>
        <dbReference type="Proteomes" id="UP001589774"/>
    </source>
</evidence>
<dbReference type="RefSeq" id="WP_165446982.1">
    <property type="nucleotide sequence ID" value="NZ_JBHLWO010000001.1"/>
</dbReference>
<dbReference type="InterPro" id="IPR004358">
    <property type="entry name" value="Sig_transdc_His_kin-like_C"/>
</dbReference>
<dbReference type="Pfam" id="PF02518">
    <property type="entry name" value="HATPase_c"/>
    <property type="match status" value="1"/>
</dbReference>
<keyword evidence="6" id="KW-1185">Reference proteome</keyword>
<dbReference type="CDD" id="cd00075">
    <property type="entry name" value="HATPase"/>
    <property type="match status" value="1"/>
</dbReference>
<comment type="catalytic activity">
    <reaction evidence="1">
        <text>ATP + protein L-histidine = ADP + protein N-phospho-L-histidine.</text>
        <dbReference type="EC" id="2.7.13.3"/>
    </reaction>
</comment>
<feature type="domain" description="Histidine kinase" evidence="4">
    <location>
        <begin position="182"/>
        <end position="396"/>
    </location>
</feature>
<dbReference type="PANTHER" id="PTHR43547:SF2">
    <property type="entry name" value="HYBRID SIGNAL TRANSDUCTION HISTIDINE KINASE C"/>
    <property type="match status" value="1"/>
</dbReference>
<dbReference type="Proteomes" id="UP001589774">
    <property type="component" value="Unassembled WGS sequence"/>
</dbReference>
<dbReference type="GO" id="GO:0016301">
    <property type="term" value="F:kinase activity"/>
    <property type="evidence" value="ECO:0007669"/>
    <property type="project" value="UniProtKB-KW"/>
</dbReference>
<accession>A0ABV6HK05</accession>
<protein>
    <recommendedName>
        <fullName evidence="2">histidine kinase</fullName>
        <ecNumber evidence="2">2.7.13.3</ecNumber>
    </recommendedName>
</protein>
<dbReference type="InterPro" id="IPR003594">
    <property type="entry name" value="HATPase_dom"/>
</dbReference>
<comment type="caution">
    <text evidence="5">The sequence shown here is derived from an EMBL/GenBank/DDBJ whole genome shotgun (WGS) entry which is preliminary data.</text>
</comment>
<keyword evidence="5" id="KW-0808">Transferase</keyword>
<keyword evidence="5" id="KW-0418">Kinase</keyword>
<dbReference type="SUPFAM" id="SSF47384">
    <property type="entry name" value="Homodimeric domain of signal transducing histidine kinase"/>
    <property type="match status" value="1"/>
</dbReference>
<keyword evidence="3" id="KW-0597">Phosphoprotein</keyword>
<dbReference type="InterPro" id="IPR005467">
    <property type="entry name" value="His_kinase_dom"/>
</dbReference>
<dbReference type="EMBL" id="JBHLWO010000001">
    <property type="protein sequence ID" value="MFC0318268.1"/>
    <property type="molecule type" value="Genomic_DNA"/>
</dbReference>
<dbReference type="CDD" id="cd00082">
    <property type="entry name" value="HisKA"/>
    <property type="match status" value="1"/>
</dbReference>